<reference evidence="7" key="1">
    <citation type="journal article" date="2020" name="mSystems">
        <title>Genome- and Community-Level Interaction Insights into Carbon Utilization and Element Cycling Functions of Hydrothermarchaeota in Hydrothermal Sediment.</title>
        <authorList>
            <person name="Zhou Z."/>
            <person name="Liu Y."/>
            <person name="Xu W."/>
            <person name="Pan J."/>
            <person name="Luo Z.H."/>
            <person name="Li M."/>
        </authorList>
    </citation>
    <scope>NUCLEOTIDE SEQUENCE [LARGE SCALE GENOMIC DNA]</scope>
    <source>
        <strain evidence="7">SpSt-23</strain>
    </source>
</reference>
<evidence type="ECO:0000256" key="4">
    <source>
        <dbReference type="ARBA" id="ARBA00022989"/>
    </source>
</evidence>
<comment type="subcellular location">
    <subcellularLocation>
        <location evidence="1">Cell membrane</location>
        <topology evidence="1">Multi-pass membrane protein</topology>
    </subcellularLocation>
</comment>
<evidence type="ECO:0000256" key="6">
    <source>
        <dbReference type="SAM" id="Phobius"/>
    </source>
</evidence>
<proteinExistence type="predicted"/>
<accession>A0A7C2FEK9</accession>
<evidence type="ECO:0000256" key="3">
    <source>
        <dbReference type="ARBA" id="ARBA00022692"/>
    </source>
</evidence>
<evidence type="ECO:0000313" key="7">
    <source>
        <dbReference type="EMBL" id="HEF87521.1"/>
    </source>
</evidence>
<keyword evidence="3 6" id="KW-0812">Transmembrane</keyword>
<dbReference type="CDD" id="cd06580">
    <property type="entry name" value="TM_PBP1_transp_TpRbsC_like"/>
    <property type="match status" value="1"/>
</dbReference>
<dbReference type="Pfam" id="PF02653">
    <property type="entry name" value="BPD_transp_2"/>
    <property type="match status" value="1"/>
</dbReference>
<dbReference type="GO" id="GO:0022857">
    <property type="term" value="F:transmembrane transporter activity"/>
    <property type="evidence" value="ECO:0007669"/>
    <property type="project" value="InterPro"/>
</dbReference>
<comment type="caution">
    <text evidence="7">The sequence shown here is derived from an EMBL/GenBank/DDBJ whole genome shotgun (WGS) entry which is preliminary data.</text>
</comment>
<keyword evidence="5 6" id="KW-0472">Membrane</keyword>
<feature type="transmembrane region" description="Helical" evidence="6">
    <location>
        <begin position="189"/>
        <end position="214"/>
    </location>
</feature>
<dbReference type="GO" id="GO:0005886">
    <property type="term" value="C:plasma membrane"/>
    <property type="evidence" value="ECO:0007669"/>
    <property type="project" value="UniProtKB-SubCell"/>
</dbReference>
<evidence type="ECO:0000256" key="2">
    <source>
        <dbReference type="ARBA" id="ARBA00022475"/>
    </source>
</evidence>
<feature type="transmembrane region" description="Helical" evidence="6">
    <location>
        <begin position="135"/>
        <end position="158"/>
    </location>
</feature>
<feature type="transmembrane region" description="Helical" evidence="6">
    <location>
        <begin position="235"/>
        <end position="259"/>
    </location>
</feature>
<feature type="transmembrane region" description="Helical" evidence="6">
    <location>
        <begin position="63"/>
        <end position="86"/>
    </location>
</feature>
<dbReference type="PANTHER" id="PTHR43370">
    <property type="entry name" value="SUGAR ABC TRANSPORTER INTEGRAL MEMBRANE PROTEIN-RELATED"/>
    <property type="match status" value="1"/>
</dbReference>
<keyword evidence="2" id="KW-1003">Cell membrane</keyword>
<keyword evidence="4 6" id="KW-1133">Transmembrane helix</keyword>
<dbReference type="AlphaFoldDB" id="A0A7C2FEK9"/>
<feature type="transmembrane region" description="Helical" evidence="6">
    <location>
        <begin position="34"/>
        <end position="56"/>
    </location>
</feature>
<organism evidence="7">
    <name type="scientific">Thermosphaera aggregans</name>
    <dbReference type="NCBI Taxonomy" id="54254"/>
    <lineage>
        <taxon>Archaea</taxon>
        <taxon>Thermoproteota</taxon>
        <taxon>Thermoprotei</taxon>
        <taxon>Desulfurococcales</taxon>
        <taxon>Desulfurococcaceae</taxon>
        <taxon>Thermosphaera</taxon>
    </lineage>
</organism>
<dbReference type="EMBL" id="DSJT01000023">
    <property type="protein sequence ID" value="HEF87521.1"/>
    <property type="molecule type" value="Genomic_DNA"/>
</dbReference>
<name>A0A7C2FEK9_9CREN</name>
<gene>
    <name evidence="7" type="ORF">ENP55_04400</name>
</gene>
<sequence>MTPIDDLVTLLSLSLTSMTPLLLASTGEILTEKSGVVNIGLEGIMILSALTSAVITHYTGNPYLALLISSTIGLMIGFLMGYLSSYLHSNQIVVGTGINMLALGVATLMLYKLWGEYGGSPSVVKLADLQIPIGNSILTLKPVSIIAIALAIASWYLLEKTTLGLRIRACGENPHSAEAMGVNVYRTRLLLTGVGGFYTGLAGSFLVVNWVGFFSREMTSGRGFVALANVSFSNWNPLTAVLGAFLFGFFEAFATWLSLKVQQVMLPEYLTFLRTSGQSLFKALPYLATLITVVIIMKKVKMPRALGKPYIKE</sequence>
<evidence type="ECO:0000256" key="5">
    <source>
        <dbReference type="ARBA" id="ARBA00023136"/>
    </source>
</evidence>
<dbReference type="PANTHER" id="PTHR43370:SF1">
    <property type="entry name" value="GUANOSINE ABC TRANSPORTER PERMEASE PROTEIN NUPQ"/>
    <property type="match status" value="1"/>
</dbReference>
<dbReference type="InterPro" id="IPR001851">
    <property type="entry name" value="ABC_transp_permease"/>
</dbReference>
<evidence type="ECO:0000256" key="1">
    <source>
        <dbReference type="ARBA" id="ARBA00004651"/>
    </source>
</evidence>
<feature type="transmembrane region" description="Helical" evidence="6">
    <location>
        <begin position="279"/>
        <end position="297"/>
    </location>
</feature>
<feature type="transmembrane region" description="Helical" evidence="6">
    <location>
        <begin position="92"/>
        <end position="114"/>
    </location>
</feature>
<protein>
    <submittedName>
        <fullName evidence="7">ABC transporter permease</fullName>
    </submittedName>
</protein>